<evidence type="ECO:0000256" key="1">
    <source>
        <dbReference type="SAM" id="Coils"/>
    </source>
</evidence>
<dbReference type="InterPro" id="IPR027417">
    <property type="entry name" value="P-loop_NTPase"/>
</dbReference>
<protein>
    <recommendedName>
        <fullName evidence="4">Rad50/SbcC-type AAA domain-containing protein</fullName>
    </recommendedName>
</protein>
<evidence type="ECO:0000313" key="2">
    <source>
        <dbReference type="EMBL" id="BCE48160.1"/>
    </source>
</evidence>
<dbReference type="EMBL" id="AP023099">
    <property type="protein sequence ID" value="BCE91676.1"/>
    <property type="molecule type" value="Genomic_DNA"/>
</dbReference>
<name>A0A809ZBN1_9BRAD</name>
<accession>A0A809ZBN1</accession>
<sequence>MAHRGFSLRHLAFTGPGLEPAKLSFADGVSVVFGASDTGKSYIVKATSFMMGARTKLPKIDESDGYDAGWLGLVLPSGREVTLYRSTKGGGMRLHEGLVTAAAKNTGTVLATTDNKKDETVSHFLLDQIGLADKLIVRNGNADKEKLSIRLLAPLFLIEEDLIINGRSPILYSQQHAEVTFEKNLFRLLLTGQDDSGVQTVMSSKSRTLATTAKVEILDELIAQIDEQLGEGEIDRADLQRRIDDVDASLASLHETVQGAQKDIDDLVSERRAKADRKLEFNGRLTELDVTLGRFASLDAVYGSDIARLEALEEGGFILSAMSGQDCAVCGAPPSAQRHNHAADEIQKSHAAAAAEARKIERERRDLARTVASLTVEAGGLRNAIAELDRDLVGIERRIAEARPKEVAARNDYEVFSSRKSELETTSSLLARRDDLVVKKSQVEAKPPAKKAEDKMLVGIDGPTAYAFGKTVREVLQTWRFPRASEAQFDLTTSDITIGGKERSASGKGVKAILHAALNVALLIYCRERNLPHPGIIMLDTPLLTYREPLDSKYGDLSPDEVELSNTSLATRFYDHLMSLKDIAQFVVIENKDVPEDVEGPLPVETFTANRNSGRYGFFPPRRTG</sequence>
<feature type="coiled-coil region" evidence="1">
    <location>
        <begin position="343"/>
        <end position="377"/>
    </location>
</feature>
<evidence type="ECO:0000313" key="3">
    <source>
        <dbReference type="EMBL" id="BCE91676.1"/>
    </source>
</evidence>
<organism evidence="2">
    <name type="scientific">Bradyrhizobium diazoefficiens</name>
    <dbReference type="NCBI Taxonomy" id="1355477"/>
    <lineage>
        <taxon>Bacteria</taxon>
        <taxon>Pseudomonadati</taxon>
        <taxon>Pseudomonadota</taxon>
        <taxon>Alphaproteobacteria</taxon>
        <taxon>Hyphomicrobiales</taxon>
        <taxon>Nitrobacteraceae</taxon>
        <taxon>Bradyrhizobium</taxon>
    </lineage>
</organism>
<dbReference type="Gene3D" id="3.40.50.300">
    <property type="entry name" value="P-loop containing nucleotide triphosphate hydrolases"/>
    <property type="match status" value="1"/>
</dbReference>
<keyword evidence="1" id="KW-0175">Coiled coil</keyword>
<proteinExistence type="predicted"/>
<reference evidence="3" key="1">
    <citation type="submission" date="2020-05" db="EMBL/GenBank/DDBJ databases">
        <title>Complete genome sequence of Bradyrhizobium diazoefficiens XF10 isolated from soybean nodule.</title>
        <authorList>
            <person name="Noda R."/>
            <person name="Kakizaki K."/>
            <person name="Minamisawa K."/>
        </authorList>
    </citation>
    <scope>NUCLEOTIDE SEQUENCE</scope>
    <source>
        <strain evidence="3">XF10</strain>
    </source>
</reference>
<reference evidence="2" key="2">
    <citation type="submission" date="2020-05" db="EMBL/GenBank/DDBJ databases">
        <title>Complete genome sequence of Bradyrhizobium diazoefficiens XF4 isolated from soybean nodule.</title>
        <authorList>
            <person name="Noda R."/>
            <person name="Kakizaki K."/>
            <person name="Minamisawa K."/>
        </authorList>
    </citation>
    <scope>NUCLEOTIDE SEQUENCE</scope>
    <source>
        <strain evidence="2">XF4</strain>
    </source>
</reference>
<evidence type="ECO:0008006" key="4">
    <source>
        <dbReference type="Google" id="ProtNLM"/>
    </source>
</evidence>
<dbReference type="AlphaFoldDB" id="A0A809ZBN1"/>
<dbReference type="EMBL" id="AP023094">
    <property type="protein sequence ID" value="BCE48160.1"/>
    <property type="molecule type" value="Genomic_DNA"/>
</dbReference>
<gene>
    <name evidence="3" type="ORF">XF10B_44740</name>
    <name evidence="2" type="ORF">XF4B_45090</name>
</gene>